<protein>
    <submittedName>
        <fullName evidence="2">Uncharacterized protein</fullName>
    </submittedName>
</protein>
<feature type="compositionally biased region" description="Polar residues" evidence="1">
    <location>
        <begin position="81"/>
        <end position="114"/>
    </location>
</feature>
<dbReference type="EMBL" id="JAMZMK010007346">
    <property type="protein sequence ID" value="KAI7745156.1"/>
    <property type="molecule type" value="Genomic_DNA"/>
</dbReference>
<feature type="region of interest" description="Disordered" evidence="1">
    <location>
        <begin position="397"/>
        <end position="439"/>
    </location>
</feature>
<feature type="region of interest" description="Disordered" evidence="1">
    <location>
        <begin position="46"/>
        <end position="114"/>
    </location>
</feature>
<reference evidence="2" key="1">
    <citation type="submission" date="2022-06" db="EMBL/GenBank/DDBJ databases">
        <title>Uncovering the hologenomic basis of an extraordinary plant invasion.</title>
        <authorList>
            <person name="Bieker V.C."/>
            <person name="Martin M.D."/>
            <person name="Gilbert T."/>
            <person name="Hodgins K."/>
            <person name="Battlay P."/>
            <person name="Petersen B."/>
            <person name="Wilson J."/>
        </authorList>
    </citation>
    <scope>NUCLEOTIDE SEQUENCE</scope>
    <source>
        <strain evidence="2">AA19_3_7</strain>
        <tissue evidence="2">Leaf</tissue>
    </source>
</reference>
<feature type="compositionally biased region" description="Low complexity" evidence="1">
    <location>
        <begin position="308"/>
        <end position="319"/>
    </location>
</feature>
<accession>A0AAD5CNC8</accession>
<feature type="region of interest" description="Disordered" evidence="1">
    <location>
        <begin position="1"/>
        <end position="27"/>
    </location>
</feature>
<name>A0AAD5CNC8_AMBAR</name>
<organism evidence="2 3">
    <name type="scientific">Ambrosia artemisiifolia</name>
    <name type="common">Common ragweed</name>
    <dbReference type="NCBI Taxonomy" id="4212"/>
    <lineage>
        <taxon>Eukaryota</taxon>
        <taxon>Viridiplantae</taxon>
        <taxon>Streptophyta</taxon>
        <taxon>Embryophyta</taxon>
        <taxon>Tracheophyta</taxon>
        <taxon>Spermatophyta</taxon>
        <taxon>Magnoliopsida</taxon>
        <taxon>eudicotyledons</taxon>
        <taxon>Gunneridae</taxon>
        <taxon>Pentapetalae</taxon>
        <taxon>asterids</taxon>
        <taxon>campanulids</taxon>
        <taxon>Asterales</taxon>
        <taxon>Asteraceae</taxon>
        <taxon>Asteroideae</taxon>
        <taxon>Heliantheae alliance</taxon>
        <taxon>Heliantheae</taxon>
        <taxon>Ambrosia</taxon>
    </lineage>
</organism>
<keyword evidence="3" id="KW-1185">Reference proteome</keyword>
<dbReference type="AlphaFoldDB" id="A0AAD5CNC8"/>
<proteinExistence type="predicted"/>
<evidence type="ECO:0000256" key="1">
    <source>
        <dbReference type="SAM" id="MobiDB-lite"/>
    </source>
</evidence>
<sequence length="487" mass="51368">MSDKETEGFDFFDPRAAPPAAPSTTSTAEVDLFGSLSDSFSSDVLALVPSEPPAPTSSNPSQTFAAASPTTQLSRLLMHSRLNSQQSPSPFTVPSTDVFSSQQSTSPFTEPPQTVAQTTVNDMGFGDGFDPTIDILAGSVFLPNPTPFDQPNQTPFDQPNQTPFGQPNQTPFGQPNQTPFGQPNQTPFDQPNQTPFSQPNHTSFDQPTQTPFDQPTSQTSYPGQFGQQKPQSAFPPPTFLAQGGQSVMPPSFPAANGGQSMLPSGHPSSQGGLSELSSAFSAQGGQPVLPPGFPAQSSQSMFPPNYPSSQGGLSELSSGFPTQGSQSMLPPNLPAAQGNQSVLPPSFPAAQGNQSVLPPSFHAAQGGQSVPSLGFAGSQNASLGGIYSQPGTVSQNGLYGGFQPQGQPTSAPTLPATRRSYSPPVHQRDPQPQRRPMSVQRNLVLEAKGIEISMMKFNRMITSQEEANGVVTILVMLEVVFNIDNTR</sequence>
<dbReference type="Proteomes" id="UP001206925">
    <property type="component" value="Unassembled WGS sequence"/>
</dbReference>
<comment type="caution">
    <text evidence="2">The sequence shown here is derived from an EMBL/GenBank/DDBJ whole genome shotgun (WGS) entry which is preliminary data.</text>
</comment>
<gene>
    <name evidence="2" type="ORF">M8C21_002391</name>
</gene>
<feature type="region of interest" description="Disordered" evidence="1">
    <location>
        <begin position="138"/>
        <end position="368"/>
    </location>
</feature>
<feature type="compositionally biased region" description="Polar residues" evidence="1">
    <location>
        <begin position="147"/>
        <end position="231"/>
    </location>
</feature>
<feature type="compositionally biased region" description="Polar residues" evidence="1">
    <location>
        <begin position="257"/>
        <end position="284"/>
    </location>
</feature>
<evidence type="ECO:0000313" key="2">
    <source>
        <dbReference type="EMBL" id="KAI7745156.1"/>
    </source>
</evidence>
<feature type="compositionally biased region" description="Polar residues" evidence="1">
    <location>
        <begin position="56"/>
        <end position="74"/>
    </location>
</feature>
<evidence type="ECO:0000313" key="3">
    <source>
        <dbReference type="Proteomes" id="UP001206925"/>
    </source>
</evidence>
<feature type="compositionally biased region" description="Polar residues" evidence="1">
    <location>
        <begin position="320"/>
        <end position="329"/>
    </location>
</feature>